<dbReference type="OrthoDB" id="9951388at2"/>
<dbReference type="RefSeq" id="WP_072797378.1">
    <property type="nucleotide sequence ID" value="NZ_FRAQ01000001.1"/>
</dbReference>
<evidence type="ECO:0008006" key="3">
    <source>
        <dbReference type="Google" id="ProtNLM"/>
    </source>
</evidence>
<protein>
    <recommendedName>
        <fullName evidence="3">DNA binding domain-containing protein, excisionase family</fullName>
    </recommendedName>
</protein>
<organism evidence="1 2">
    <name type="scientific">Marinobacter antarcticus</name>
    <dbReference type="NCBI Taxonomy" id="564117"/>
    <lineage>
        <taxon>Bacteria</taxon>
        <taxon>Pseudomonadati</taxon>
        <taxon>Pseudomonadota</taxon>
        <taxon>Gammaproteobacteria</taxon>
        <taxon>Pseudomonadales</taxon>
        <taxon>Marinobacteraceae</taxon>
        <taxon>Marinobacter</taxon>
    </lineage>
</organism>
<sequence>MSRTPGKFYNHSTKTEYIALSRVAEVVGVPASVITDAISNGSLPVQEISGCRCIAVVDLFKFTDEGGAV</sequence>
<proteinExistence type="predicted"/>
<reference evidence="2" key="1">
    <citation type="submission" date="2016-11" db="EMBL/GenBank/DDBJ databases">
        <authorList>
            <person name="Varghese N."/>
            <person name="Submissions S."/>
        </authorList>
    </citation>
    <scope>NUCLEOTIDE SEQUENCE [LARGE SCALE GENOMIC DNA]</scope>
    <source>
        <strain evidence="2">CGMCC 1.10835</strain>
    </source>
</reference>
<evidence type="ECO:0000313" key="1">
    <source>
        <dbReference type="EMBL" id="SHK48308.1"/>
    </source>
</evidence>
<evidence type="ECO:0000313" key="2">
    <source>
        <dbReference type="Proteomes" id="UP000184497"/>
    </source>
</evidence>
<dbReference type="STRING" id="564117.SAMN05216369_2256"/>
<accession>A0A1M6SUR1</accession>
<dbReference type="AlphaFoldDB" id="A0A1M6SUR1"/>
<keyword evidence="2" id="KW-1185">Reference proteome</keyword>
<name>A0A1M6SUR1_9GAMM</name>
<dbReference type="Proteomes" id="UP000184497">
    <property type="component" value="Unassembled WGS sequence"/>
</dbReference>
<gene>
    <name evidence="1" type="ORF">SAMN05216369_2256</name>
</gene>
<dbReference type="EMBL" id="FRAQ01000001">
    <property type="protein sequence ID" value="SHK48308.1"/>
    <property type="molecule type" value="Genomic_DNA"/>
</dbReference>